<organism evidence="1">
    <name type="scientific">bioreactor metagenome</name>
    <dbReference type="NCBI Taxonomy" id="1076179"/>
    <lineage>
        <taxon>unclassified sequences</taxon>
        <taxon>metagenomes</taxon>
        <taxon>ecological metagenomes</taxon>
    </lineage>
</organism>
<name>A0A644XV41_9ZZZZ</name>
<protein>
    <submittedName>
        <fullName evidence="1">Uncharacterized protein</fullName>
    </submittedName>
</protein>
<gene>
    <name evidence="1" type="ORF">SDC9_66507</name>
</gene>
<reference evidence="1" key="1">
    <citation type="submission" date="2019-08" db="EMBL/GenBank/DDBJ databases">
        <authorList>
            <person name="Kucharzyk K."/>
            <person name="Murdoch R.W."/>
            <person name="Higgins S."/>
            <person name="Loffler F."/>
        </authorList>
    </citation>
    <scope>NUCLEOTIDE SEQUENCE</scope>
</reference>
<accession>A0A644XV41</accession>
<comment type="caution">
    <text evidence="1">The sequence shown here is derived from an EMBL/GenBank/DDBJ whole genome shotgun (WGS) entry which is preliminary data.</text>
</comment>
<dbReference type="EMBL" id="VSSQ01003306">
    <property type="protein sequence ID" value="MPM20080.1"/>
    <property type="molecule type" value="Genomic_DNA"/>
</dbReference>
<proteinExistence type="predicted"/>
<dbReference type="AlphaFoldDB" id="A0A644XV41"/>
<sequence length="82" mass="9275">MLITHTFQSPLYYISYAVSIVPALELFEMAQTDETAAKNAYFNIMMRDPYSQFIETIDKNGLSSVFSNVTIKQIAAIVDQNT</sequence>
<dbReference type="Gene3D" id="1.10.1370.30">
    <property type="match status" value="1"/>
</dbReference>
<evidence type="ECO:0000313" key="1">
    <source>
        <dbReference type="EMBL" id="MPM20080.1"/>
    </source>
</evidence>